<evidence type="ECO:0000313" key="2">
    <source>
        <dbReference type="Proteomes" id="UP000186228"/>
    </source>
</evidence>
<dbReference type="InterPro" id="IPR032466">
    <property type="entry name" value="Metal_Hydrolase"/>
</dbReference>
<name>A0A1C3VXS2_9HYPH</name>
<dbReference type="GO" id="GO:0070573">
    <property type="term" value="F:metallodipeptidase activity"/>
    <property type="evidence" value="ECO:0007669"/>
    <property type="project" value="InterPro"/>
</dbReference>
<accession>A0A1C3VXS2</accession>
<dbReference type="CDD" id="cd01301">
    <property type="entry name" value="rDP_like"/>
    <property type="match status" value="1"/>
</dbReference>
<dbReference type="AlphaFoldDB" id="A0A1C3VXS2"/>
<dbReference type="Proteomes" id="UP000186228">
    <property type="component" value="Unassembled WGS sequence"/>
</dbReference>
<dbReference type="Pfam" id="PF01244">
    <property type="entry name" value="Peptidase_M19"/>
    <property type="match status" value="1"/>
</dbReference>
<protein>
    <submittedName>
        <fullName evidence="1">Membrane dipeptidase</fullName>
    </submittedName>
</protein>
<organism evidence="1 2">
    <name type="scientific">Rhizobium hainanense</name>
    <dbReference type="NCBI Taxonomy" id="52131"/>
    <lineage>
        <taxon>Bacteria</taxon>
        <taxon>Pseudomonadati</taxon>
        <taxon>Pseudomonadota</taxon>
        <taxon>Alphaproteobacteria</taxon>
        <taxon>Hyphomicrobiales</taxon>
        <taxon>Rhizobiaceae</taxon>
        <taxon>Rhizobium/Agrobacterium group</taxon>
        <taxon>Rhizobium</taxon>
    </lineage>
</organism>
<dbReference type="PROSITE" id="PS51365">
    <property type="entry name" value="RENAL_DIPEPTIDASE_2"/>
    <property type="match status" value="1"/>
</dbReference>
<dbReference type="SUPFAM" id="SSF51556">
    <property type="entry name" value="Metallo-dependent hydrolases"/>
    <property type="match status" value="1"/>
</dbReference>
<dbReference type="RefSeq" id="WP_075855553.1">
    <property type="nucleotide sequence ID" value="NZ_FMAC01000009.1"/>
</dbReference>
<dbReference type="STRING" id="52131.GA0061100_10963"/>
<dbReference type="GO" id="GO:0006508">
    <property type="term" value="P:proteolysis"/>
    <property type="evidence" value="ECO:0007669"/>
    <property type="project" value="InterPro"/>
</dbReference>
<dbReference type="EMBL" id="FMAC01000009">
    <property type="protein sequence ID" value="SCB32580.1"/>
    <property type="molecule type" value="Genomic_DNA"/>
</dbReference>
<dbReference type="Gene3D" id="3.20.20.140">
    <property type="entry name" value="Metal-dependent hydrolases"/>
    <property type="match status" value="1"/>
</dbReference>
<dbReference type="OrthoDB" id="9804920at2"/>
<dbReference type="InterPro" id="IPR008257">
    <property type="entry name" value="Pept_M19"/>
</dbReference>
<sequence>MADVRIFDGHNDAVQFMLDYRPEGRDFLARSEAGHLDLPRALEGGLAGGLFAMFASPEREPVDDLTITHDGYEVRYAEAVHPDHARLQIDRQLSAIRKLIGRSGDKIRLATSVDEIEAAGYDGAFAIVLHMEGADAIGPDLGYLDSLRDAGLRSLGIVWSRPNIFGYGVPFAYPRSPDTGPGLTDLGKSLVRRCNELGIMIDVSHLNERGFWDVAALSTAPLVATHACAHAICPSSRNLTDRQLDAIRDTGGVVGLNLAVNDIRADANLEEDTPLDAVVRQIDYLVARVGADGVALGSDFDGAVIPREIRDASGLPRLVDAVCKSGFDESTLRKFAYENWLRVFGLTWLDRSRALSPPP</sequence>
<dbReference type="PANTHER" id="PTHR10443">
    <property type="entry name" value="MICROSOMAL DIPEPTIDASE"/>
    <property type="match status" value="1"/>
</dbReference>
<evidence type="ECO:0000313" key="1">
    <source>
        <dbReference type="EMBL" id="SCB32580.1"/>
    </source>
</evidence>
<keyword evidence="2" id="KW-1185">Reference proteome</keyword>
<dbReference type="PANTHER" id="PTHR10443:SF12">
    <property type="entry name" value="DIPEPTIDASE"/>
    <property type="match status" value="1"/>
</dbReference>
<reference evidence="2" key="1">
    <citation type="submission" date="2016-08" db="EMBL/GenBank/DDBJ databases">
        <authorList>
            <person name="Varghese N."/>
            <person name="Submissions Spin"/>
        </authorList>
    </citation>
    <scope>NUCLEOTIDE SEQUENCE [LARGE SCALE GENOMIC DNA]</scope>
    <source>
        <strain evidence="2">CCBAU 57015</strain>
    </source>
</reference>
<proteinExistence type="predicted"/>
<gene>
    <name evidence="1" type="ORF">GA0061100_10963</name>
</gene>